<organism evidence="1 2">
    <name type="scientific">Henosepilachna vigintioctopunctata</name>
    <dbReference type="NCBI Taxonomy" id="420089"/>
    <lineage>
        <taxon>Eukaryota</taxon>
        <taxon>Metazoa</taxon>
        <taxon>Ecdysozoa</taxon>
        <taxon>Arthropoda</taxon>
        <taxon>Hexapoda</taxon>
        <taxon>Insecta</taxon>
        <taxon>Pterygota</taxon>
        <taxon>Neoptera</taxon>
        <taxon>Endopterygota</taxon>
        <taxon>Coleoptera</taxon>
        <taxon>Polyphaga</taxon>
        <taxon>Cucujiformia</taxon>
        <taxon>Coccinelloidea</taxon>
        <taxon>Coccinellidae</taxon>
        <taxon>Epilachninae</taxon>
        <taxon>Epilachnini</taxon>
        <taxon>Henosepilachna</taxon>
    </lineage>
</organism>
<comment type="caution">
    <text evidence="1">The sequence shown here is derived from an EMBL/GenBank/DDBJ whole genome shotgun (WGS) entry which is preliminary data.</text>
</comment>
<dbReference type="Proteomes" id="UP001431783">
    <property type="component" value="Unassembled WGS sequence"/>
</dbReference>
<sequence>MAWTHPTTWTPITGIIDKKICSMESPLEKKGDFKENWLLFASDGFSSVTAGHKRKVGQFLSSISNNLEQWKKKCVINNSS</sequence>
<dbReference type="AlphaFoldDB" id="A0AAW1UST6"/>
<accession>A0AAW1UST6</accession>
<protein>
    <recommendedName>
        <fullName evidence="3">PPM-type phosphatase domain-containing protein</fullName>
    </recommendedName>
</protein>
<dbReference type="EMBL" id="JARQZJ010000092">
    <property type="protein sequence ID" value="KAK9883914.1"/>
    <property type="molecule type" value="Genomic_DNA"/>
</dbReference>
<evidence type="ECO:0000313" key="2">
    <source>
        <dbReference type="Proteomes" id="UP001431783"/>
    </source>
</evidence>
<gene>
    <name evidence="1" type="ORF">WA026_004857</name>
</gene>
<keyword evidence="2" id="KW-1185">Reference proteome</keyword>
<evidence type="ECO:0000313" key="1">
    <source>
        <dbReference type="EMBL" id="KAK9883914.1"/>
    </source>
</evidence>
<reference evidence="1 2" key="1">
    <citation type="submission" date="2023-03" db="EMBL/GenBank/DDBJ databases">
        <title>Genome insight into feeding habits of ladybird beetles.</title>
        <authorList>
            <person name="Li H.-S."/>
            <person name="Huang Y.-H."/>
            <person name="Pang H."/>
        </authorList>
    </citation>
    <scope>NUCLEOTIDE SEQUENCE [LARGE SCALE GENOMIC DNA]</scope>
    <source>
        <strain evidence="1">SYSU_2023b</strain>
        <tissue evidence="1">Whole body</tissue>
    </source>
</reference>
<proteinExistence type="predicted"/>
<name>A0AAW1UST6_9CUCU</name>
<evidence type="ECO:0008006" key="3">
    <source>
        <dbReference type="Google" id="ProtNLM"/>
    </source>
</evidence>